<reference evidence="8" key="2">
    <citation type="submission" date="2025-08" db="UniProtKB">
        <authorList>
            <consortium name="Ensembl"/>
        </authorList>
    </citation>
    <scope>IDENTIFICATION</scope>
</reference>
<feature type="domain" description="Grh/CP2 DB" evidence="7">
    <location>
        <begin position="150"/>
        <end position="381"/>
    </location>
</feature>
<evidence type="ECO:0000256" key="5">
    <source>
        <dbReference type="ARBA" id="ARBA00023242"/>
    </source>
</evidence>
<dbReference type="GO" id="GO:0000978">
    <property type="term" value="F:RNA polymerase II cis-regulatory region sequence-specific DNA binding"/>
    <property type="evidence" value="ECO:0007669"/>
    <property type="project" value="TreeGrafter"/>
</dbReference>
<dbReference type="Pfam" id="PF04516">
    <property type="entry name" value="CP2"/>
    <property type="match status" value="1"/>
</dbReference>
<gene>
    <name evidence="8" type="primary">GRHL3</name>
</gene>
<dbReference type="Pfam" id="PF25416">
    <property type="entry name" value="GRHL1_C"/>
    <property type="match status" value="1"/>
</dbReference>
<dbReference type="PROSITE" id="PS51968">
    <property type="entry name" value="GRH_CP2_DB"/>
    <property type="match status" value="1"/>
</dbReference>
<evidence type="ECO:0000313" key="9">
    <source>
        <dbReference type="Proteomes" id="UP000314980"/>
    </source>
</evidence>
<dbReference type="PANTHER" id="PTHR11037:SF6">
    <property type="entry name" value="GRAINYHEAD-LIKE PROTEIN 3 HOMOLOG"/>
    <property type="match status" value="1"/>
</dbReference>
<dbReference type="Proteomes" id="UP000314980">
    <property type="component" value="Unassembled WGS sequence"/>
</dbReference>
<reference evidence="8" key="3">
    <citation type="submission" date="2025-09" db="UniProtKB">
        <authorList>
            <consortium name="Ensembl"/>
        </authorList>
    </citation>
    <scope>IDENTIFICATION</scope>
</reference>
<evidence type="ECO:0000259" key="7">
    <source>
        <dbReference type="PROSITE" id="PS51968"/>
    </source>
</evidence>
<dbReference type="InterPro" id="IPR007604">
    <property type="entry name" value="CP2"/>
</dbReference>
<keyword evidence="5 6" id="KW-0539">Nucleus</keyword>
<sequence>MLISQRWLCCCDLTTFSFPPTSPTTSRTPANANELASLEASANVMKILSESIPTSHPQEVLGSKQNTSLPISVPTTSDTYTTLTSVVADTYDKQELNIIFDSLLQKWPEPAVFSDPNNEVSRCVIIDPFSEEQHSPVYSGSYTGSPPQRFRNDFQFSLGAPPASPYKSSELPMVYLNKGQFYPITLQGVDSSACLTATKVKTVVMAVFENDKSPEMQLRFWNHWHARQPTVKQRVIDIADYKEVFSGISNIEEVAFNALSFVWNPSEEAKVYIGINSLSTDFSSQKGVKGLPLNLQIDTYDFSSGTNQLIHRAACQIKIFCDKGAERKMRDEERKRTNKSLVSSSMGSDCTFFQTLDDHVTQPVLFIPETHLSSLQRMVSPPFFILYYCWHPPLSSAPYVDKQARKEDPQRVLLYVRTGAEEVFDALMLSTPTLSGLQEAISEKYGMQKDTIGKIYKKCKRGIFVNMDDNIIEHYTNQSAFLIEMSEVVSGQIQVTLVEV</sequence>
<dbReference type="GO" id="GO:0005634">
    <property type="term" value="C:nucleus"/>
    <property type="evidence" value="ECO:0007669"/>
    <property type="project" value="UniProtKB-SubCell"/>
</dbReference>
<dbReference type="GeneTree" id="ENSGT00940000157970"/>
<name>A0A4W6F2T5_LATCA</name>
<evidence type="ECO:0000256" key="4">
    <source>
        <dbReference type="ARBA" id="ARBA00023163"/>
    </source>
</evidence>
<dbReference type="InterPro" id="IPR040167">
    <property type="entry name" value="TF_CP2-like"/>
</dbReference>
<keyword evidence="3 6" id="KW-0238">DNA-binding</keyword>
<keyword evidence="2" id="KW-0805">Transcription regulation</keyword>
<evidence type="ECO:0000256" key="6">
    <source>
        <dbReference type="PROSITE-ProRule" id="PRU01313"/>
    </source>
</evidence>
<evidence type="ECO:0000256" key="3">
    <source>
        <dbReference type="ARBA" id="ARBA00023125"/>
    </source>
</evidence>
<evidence type="ECO:0000313" key="8">
    <source>
        <dbReference type="Ensembl" id="ENSLCAP00010044698.1"/>
    </source>
</evidence>
<dbReference type="InterPro" id="IPR057520">
    <property type="entry name" value="GRHL1/CP2_C"/>
</dbReference>
<dbReference type="AlphaFoldDB" id="A0A4W6F2T5"/>
<evidence type="ECO:0000256" key="2">
    <source>
        <dbReference type="ARBA" id="ARBA00023015"/>
    </source>
</evidence>
<keyword evidence="9" id="KW-1185">Reference proteome</keyword>
<proteinExistence type="predicted"/>
<evidence type="ECO:0000256" key="1">
    <source>
        <dbReference type="ARBA" id="ARBA00004123"/>
    </source>
</evidence>
<protein>
    <submittedName>
        <fullName evidence="8">Grainyhead like transcription factor 3</fullName>
    </submittedName>
</protein>
<reference evidence="9" key="1">
    <citation type="submission" date="2015-09" db="EMBL/GenBank/DDBJ databases">
        <authorList>
            <person name="Sai Rama Sridatta P."/>
        </authorList>
    </citation>
    <scope>NUCLEOTIDE SEQUENCE [LARGE SCALE GENOMIC DNA]</scope>
</reference>
<accession>A0A4W6F2T5</accession>
<keyword evidence="4" id="KW-0804">Transcription</keyword>
<dbReference type="GO" id="GO:0001228">
    <property type="term" value="F:DNA-binding transcription activator activity, RNA polymerase II-specific"/>
    <property type="evidence" value="ECO:0007669"/>
    <property type="project" value="TreeGrafter"/>
</dbReference>
<dbReference type="PANTHER" id="PTHR11037">
    <property type="entry name" value="TRANSCRIPTION FACTOR CP2"/>
    <property type="match status" value="1"/>
</dbReference>
<dbReference type="Ensembl" id="ENSLCAT00010045802.1">
    <property type="protein sequence ID" value="ENSLCAP00010044698.1"/>
    <property type="gene ID" value="ENSLCAG00010020754.1"/>
</dbReference>
<comment type="subcellular location">
    <subcellularLocation>
        <location evidence="1 6">Nucleus</location>
    </subcellularLocation>
</comment>
<organism evidence="8 9">
    <name type="scientific">Lates calcarifer</name>
    <name type="common">Barramundi</name>
    <name type="synonym">Holocentrus calcarifer</name>
    <dbReference type="NCBI Taxonomy" id="8187"/>
    <lineage>
        <taxon>Eukaryota</taxon>
        <taxon>Metazoa</taxon>
        <taxon>Chordata</taxon>
        <taxon>Craniata</taxon>
        <taxon>Vertebrata</taxon>
        <taxon>Euteleostomi</taxon>
        <taxon>Actinopterygii</taxon>
        <taxon>Neopterygii</taxon>
        <taxon>Teleostei</taxon>
        <taxon>Neoteleostei</taxon>
        <taxon>Acanthomorphata</taxon>
        <taxon>Carangaria</taxon>
        <taxon>Carangaria incertae sedis</taxon>
        <taxon>Centropomidae</taxon>
        <taxon>Lates</taxon>
    </lineage>
</organism>